<gene>
    <name evidence="2" type="ORF">DILT_LOCUS13041</name>
</gene>
<evidence type="ECO:0000313" key="2">
    <source>
        <dbReference type="EMBL" id="VDN17898.1"/>
    </source>
</evidence>
<dbReference type="AlphaFoldDB" id="A0A3P7M6J0"/>
<organism evidence="2 3">
    <name type="scientific">Dibothriocephalus latus</name>
    <name type="common">Fish tapeworm</name>
    <name type="synonym">Diphyllobothrium latum</name>
    <dbReference type="NCBI Taxonomy" id="60516"/>
    <lineage>
        <taxon>Eukaryota</taxon>
        <taxon>Metazoa</taxon>
        <taxon>Spiralia</taxon>
        <taxon>Lophotrochozoa</taxon>
        <taxon>Platyhelminthes</taxon>
        <taxon>Cestoda</taxon>
        <taxon>Eucestoda</taxon>
        <taxon>Diphyllobothriidea</taxon>
        <taxon>Diphyllobothriidae</taxon>
        <taxon>Dibothriocephalus</taxon>
    </lineage>
</organism>
<dbReference type="Proteomes" id="UP000281553">
    <property type="component" value="Unassembled WGS sequence"/>
</dbReference>
<feature type="domain" description="Helix-turn-helix" evidence="1">
    <location>
        <begin position="237"/>
        <end position="293"/>
    </location>
</feature>
<accession>A0A3P7M6J0</accession>
<reference evidence="2 3" key="1">
    <citation type="submission" date="2018-11" db="EMBL/GenBank/DDBJ databases">
        <authorList>
            <consortium name="Pathogen Informatics"/>
        </authorList>
    </citation>
    <scope>NUCLEOTIDE SEQUENCE [LARGE SCALE GENOMIC DNA]</scope>
</reference>
<protein>
    <recommendedName>
        <fullName evidence="1">Helix-turn-helix domain-containing protein</fullName>
    </recommendedName>
</protein>
<keyword evidence="3" id="KW-1185">Reference proteome</keyword>
<dbReference type="OrthoDB" id="10047121at2759"/>
<sequence length="329" mass="38791">MKQKHTHDTLALFYGLPKIHKPNVSLRPIVAHKGIPNYNLAKWMYRKLKFLQGNSTTLVQSASRFLEDLRGQTIQTDEIMVSFDVTSLFLHKRLEEAYEETRSPLKIKHIMRFFEFCQTTYFTFVGEAYEQIRGTPMDSPISDLVAELGLQELENTAFNQYKPVFWRRYVDDTFVTIEKSMLQNFHKLLNGIFPDIQFTREEEKEQRLPLLDVLVKITPKGEIETTVYRKATNTTQLSFQSNYPVVHKRSCVKTLFKRIHIHCNMPEEKVREARYPRDQFMRNSYLKVFINRCPLARPRRTQTEEPPRIWHALPYIKGVLEATERIAAG</sequence>
<dbReference type="Pfam" id="PF26215">
    <property type="entry name" value="HTH_animal"/>
    <property type="match status" value="1"/>
</dbReference>
<dbReference type="CDD" id="cd00304">
    <property type="entry name" value="RT_like"/>
    <property type="match status" value="1"/>
</dbReference>
<evidence type="ECO:0000259" key="1">
    <source>
        <dbReference type="Pfam" id="PF26215"/>
    </source>
</evidence>
<dbReference type="EMBL" id="UYRU01068640">
    <property type="protein sequence ID" value="VDN17898.1"/>
    <property type="molecule type" value="Genomic_DNA"/>
</dbReference>
<proteinExistence type="predicted"/>
<dbReference type="PANTHER" id="PTHR21301">
    <property type="entry name" value="REVERSE TRANSCRIPTASE"/>
    <property type="match status" value="1"/>
</dbReference>
<name>A0A3P7M6J0_DIBLA</name>
<evidence type="ECO:0000313" key="3">
    <source>
        <dbReference type="Proteomes" id="UP000281553"/>
    </source>
</evidence>
<dbReference type="PANTHER" id="PTHR21301:SF10">
    <property type="entry name" value="REVERSE TRANSCRIPTASE DOMAIN-CONTAINING PROTEIN"/>
    <property type="match status" value="1"/>
</dbReference>
<dbReference type="InterPro" id="IPR058912">
    <property type="entry name" value="HTH_animal"/>
</dbReference>